<dbReference type="PANTHER" id="PTHR37535:SF2">
    <property type="entry name" value="FINGER DOMAIN PROTEIN, PUTATIVE (AFU_ORTHOLOGUE AFUA_6G09300)-RELATED"/>
    <property type="match status" value="1"/>
</dbReference>
<evidence type="ECO:0000256" key="2">
    <source>
        <dbReference type="SAM" id="MobiDB-lite"/>
    </source>
</evidence>
<keyword evidence="1" id="KW-0479">Metal-binding</keyword>
<proteinExistence type="predicted"/>
<keyword evidence="5" id="KW-1185">Reference proteome</keyword>
<dbReference type="InterPro" id="IPR013087">
    <property type="entry name" value="Znf_C2H2_type"/>
</dbReference>
<dbReference type="STRING" id="441959.B8MV20"/>
<feature type="domain" description="C2H2-type" evidence="3">
    <location>
        <begin position="347"/>
        <end position="374"/>
    </location>
</feature>
<dbReference type="GeneID" id="8110118"/>
<dbReference type="OrthoDB" id="4222077at2759"/>
<keyword evidence="1" id="KW-0863">Zinc-finger</keyword>
<feature type="compositionally biased region" description="Polar residues" evidence="2">
    <location>
        <begin position="90"/>
        <end position="104"/>
    </location>
</feature>
<protein>
    <recommendedName>
        <fullName evidence="3">C2H2-type domain-containing protein</fullName>
    </recommendedName>
</protein>
<evidence type="ECO:0000313" key="4">
    <source>
        <dbReference type="EMBL" id="EED11910.1"/>
    </source>
</evidence>
<feature type="region of interest" description="Disordered" evidence="2">
    <location>
        <begin position="84"/>
        <end position="104"/>
    </location>
</feature>
<dbReference type="VEuPathDB" id="FungiDB:TSTA_110890"/>
<gene>
    <name evidence="4" type="ORF">TSTA_110890</name>
</gene>
<dbReference type="PhylomeDB" id="B8MV20"/>
<dbReference type="OMA" id="HGDVTKH"/>
<dbReference type="Gene3D" id="3.30.160.60">
    <property type="entry name" value="Classic Zinc Finger"/>
    <property type="match status" value="1"/>
</dbReference>
<dbReference type="PROSITE" id="PS50157">
    <property type="entry name" value="ZINC_FINGER_C2H2_2"/>
    <property type="match status" value="1"/>
</dbReference>
<dbReference type="PROSITE" id="PS00028">
    <property type="entry name" value="ZINC_FINGER_C2H2_1"/>
    <property type="match status" value="1"/>
</dbReference>
<organism evidence="4 5">
    <name type="scientific">Talaromyces stipitatus (strain ATCC 10500 / CBS 375.48 / QM 6759 / NRRL 1006)</name>
    <name type="common">Penicillium stipitatum</name>
    <dbReference type="NCBI Taxonomy" id="441959"/>
    <lineage>
        <taxon>Eukaryota</taxon>
        <taxon>Fungi</taxon>
        <taxon>Dikarya</taxon>
        <taxon>Ascomycota</taxon>
        <taxon>Pezizomycotina</taxon>
        <taxon>Eurotiomycetes</taxon>
        <taxon>Eurotiomycetidae</taxon>
        <taxon>Eurotiales</taxon>
        <taxon>Trichocomaceae</taxon>
        <taxon>Talaromyces</taxon>
        <taxon>Talaromyces sect. Talaromyces</taxon>
    </lineage>
</organism>
<dbReference type="EMBL" id="EQ962661">
    <property type="protein sequence ID" value="EED11910.1"/>
    <property type="molecule type" value="Genomic_DNA"/>
</dbReference>
<dbReference type="RefSeq" id="XP_002488666.1">
    <property type="nucleotide sequence ID" value="XM_002488621.1"/>
</dbReference>
<sequence length="374" mass="42649">MGVLTSFRQVARPYSLRYGAAKALDNSGSVSDALRNLIMHHADTRTFLKYYLSRRIDKDVAGIIRGLDPQEEMMRAACRMSRTIDPNRPQELTTAQSSSVNQLPEIQDLIRRRDHLGRRLGRPLSQHKGTVKYDLYQQLTKELGSARRRARDALLKEIQNQYDQEQPMLEVQRQLSGVKLSESVSHRLYQSEEIPLPQKRLSAALLTLPRPTLEGEMLRRTEAIDAIAAYCLFEEGDTCRIAHDKRQYSVHGPIDVTHKLSHPEVETKDQGISPQESKLHEAIRAVSMDSRSRNRKEKVQRPLLCFLCVGNPNLDIVKRTQTFKAHGDVTKHIKRKHLKHIVEGNVVSCGVCGQTFLRKMELQRHASDAHSTVT</sequence>
<dbReference type="HOGENOM" id="CLU_015282_0_0_1"/>
<accession>B8MV20</accession>
<dbReference type="GO" id="GO:0008270">
    <property type="term" value="F:zinc ion binding"/>
    <property type="evidence" value="ECO:0007669"/>
    <property type="project" value="UniProtKB-KW"/>
</dbReference>
<dbReference type="AlphaFoldDB" id="B8MV20"/>
<reference evidence="5" key="1">
    <citation type="journal article" date="2015" name="Genome Announc.">
        <title>Genome sequence of the AIDS-associated pathogen Penicillium marneffei (ATCC18224) and its near taxonomic relative Talaromyces stipitatus (ATCC10500).</title>
        <authorList>
            <person name="Nierman W.C."/>
            <person name="Fedorova-Abrams N.D."/>
            <person name="Andrianopoulos A."/>
        </authorList>
    </citation>
    <scope>NUCLEOTIDE SEQUENCE [LARGE SCALE GENOMIC DNA]</scope>
    <source>
        <strain evidence="5">ATCC 10500 / CBS 375.48 / QM 6759 / NRRL 1006</strain>
    </source>
</reference>
<dbReference type="InParanoid" id="B8MV20"/>
<name>B8MV20_TALSN</name>
<evidence type="ECO:0000256" key="1">
    <source>
        <dbReference type="PROSITE-ProRule" id="PRU00042"/>
    </source>
</evidence>
<dbReference type="Proteomes" id="UP000001745">
    <property type="component" value="Unassembled WGS sequence"/>
</dbReference>
<dbReference type="InterPro" id="IPR021842">
    <property type="entry name" value="DUF3435"/>
</dbReference>
<keyword evidence="1" id="KW-0862">Zinc</keyword>
<evidence type="ECO:0000259" key="3">
    <source>
        <dbReference type="PROSITE" id="PS50157"/>
    </source>
</evidence>
<dbReference type="eggNOG" id="ENOG502QW3K">
    <property type="taxonomic scope" value="Eukaryota"/>
</dbReference>
<evidence type="ECO:0000313" key="5">
    <source>
        <dbReference type="Proteomes" id="UP000001745"/>
    </source>
</evidence>
<dbReference type="Pfam" id="PF11917">
    <property type="entry name" value="DUF3435"/>
    <property type="match status" value="1"/>
</dbReference>
<dbReference type="PANTHER" id="PTHR37535">
    <property type="entry name" value="FLUG DOMAIN PROTEIN"/>
    <property type="match status" value="1"/>
</dbReference>